<evidence type="ECO:0000256" key="8">
    <source>
        <dbReference type="SAM" id="MobiDB-lite"/>
    </source>
</evidence>
<feature type="domain" description="ABC transmembrane type-1" evidence="9">
    <location>
        <begin position="89"/>
        <end position="301"/>
    </location>
</feature>
<protein>
    <submittedName>
        <fullName evidence="10">Sugar ABC transporter permease</fullName>
    </submittedName>
</protein>
<evidence type="ECO:0000313" key="11">
    <source>
        <dbReference type="Proteomes" id="UP000605848"/>
    </source>
</evidence>
<feature type="transmembrane region" description="Helical" evidence="7">
    <location>
        <begin position="280"/>
        <end position="305"/>
    </location>
</feature>
<evidence type="ECO:0000259" key="9">
    <source>
        <dbReference type="PROSITE" id="PS50928"/>
    </source>
</evidence>
<dbReference type="GO" id="GO:0055085">
    <property type="term" value="P:transmembrane transport"/>
    <property type="evidence" value="ECO:0007669"/>
    <property type="project" value="InterPro"/>
</dbReference>
<dbReference type="Proteomes" id="UP000605848">
    <property type="component" value="Unassembled WGS sequence"/>
</dbReference>
<gene>
    <name evidence="10" type="ORF">JKG68_18910</name>
</gene>
<dbReference type="PANTHER" id="PTHR43005:SF1">
    <property type="entry name" value="SPERMIDINE_PUTRESCINE TRANSPORT SYSTEM PERMEASE PROTEIN"/>
    <property type="match status" value="1"/>
</dbReference>
<dbReference type="Pfam" id="PF00528">
    <property type="entry name" value="BPD_transp_1"/>
    <property type="match status" value="1"/>
</dbReference>
<keyword evidence="3" id="KW-1003">Cell membrane</keyword>
<dbReference type="RefSeq" id="WP_202062644.1">
    <property type="nucleotide sequence ID" value="NZ_JAEQMY010000032.1"/>
</dbReference>
<comment type="similarity">
    <text evidence="7">Belongs to the binding-protein-dependent transport system permease family.</text>
</comment>
<comment type="subcellular location">
    <subcellularLocation>
        <location evidence="1 7">Cell membrane</location>
        <topology evidence="1 7">Multi-pass membrane protein</topology>
    </subcellularLocation>
</comment>
<evidence type="ECO:0000256" key="4">
    <source>
        <dbReference type="ARBA" id="ARBA00022692"/>
    </source>
</evidence>
<feature type="transmembrane region" description="Helical" evidence="7">
    <location>
        <begin position="220"/>
        <end position="242"/>
    </location>
</feature>
<feature type="compositionally biased region" description="Low complexity" evidence="8">
    <location>
        <begin position="10"/>
        <end position="20"/>
    </location>
</feature>
<comment type="caution">
    <text evidence="10">The sequence shown here is derived from an EMBL/GenBank/DDBJ whole genome shotgun (WGS) entry which is preliminary data.</text>
</comment>
<sequence>MSTSAATPNAVRSSRSASQKRQQAQEKRATLILLAPALLFLFLLSIWPVAYLLYASFTSYQLAIPIPTEWVGLGNFESIVTNPRFWSSLSITLVFALIAVPLQILVGLGLALLLNGYSRGREIYTSLFLIPMMLAPIVVGFSWNLFLNPIYGPLNSVLRGVGISPPAWASSPEWALPTLVLVDIWQWTPFVMIVLLAGLRSIPPRVFEAAKVDGSNRMQTFIHIVLPMLVPYMTVAFVLRFIDSFKVFDIIYILTRGGPGTSTQNLAYYTYDLGFGRFEFGAAGALSIIQLILLTFGTMAILALVKRRDKAPASAAPAATPRLAEGSAA</sequence>
<keyword evidence="2 7" id="KW-0813">Transport</keyword>
<evidence type="ECO:0000256" key="1">
    <source>
        <dbReference type="ARBA" id="ARBA00004651"/>
    </source>
</evidence>
<evidence type="ECO:0000256" key="6">
    <source>
        <dbReference type="ARBA" id="ARBA00023136"/>
    </source>
</evidence>
<dbReference type="AlphaFoldDB" id="A0A937D0M2"/>
<proteinExistence type="inferred from homology"/>
<dbReference type="GO" id="GO:0005886">
    <property type="term" value="C:plasma membrane"/>
    <property type="evidence" value="ECO:0007669"/>
    <property type="project" value="UniProtKB-SubCell"/>
</dbReference>
<name>A0A937D0M2_9HYPH</name>
<dbReference type="PANTHER" id="PTHR43005">
    <property type="entry name" value="BLR7065 PROTEIN"/>
    <property type="match status" value="1"/>
</dbReference>
<evidence type="ECO:0000313" key="10">
    <source>
        <dbReference type="EMBL" id="MBL0406036.1"/>
    </source>
</evidence>
<reference evidence="10" key="1">
    <citation type="submission" date="2021-01" db="EMBL/GenBank/DDBJ databases">
        <title>Microvirga sp.</title>
        <authorList>
            <person name="Kim M.K."/>
        </authorList>
    </citation>
    <scope>NUCLEOTIDE SEQUENCE</scope>
    <source>
        <strain evidence="10">5420S-16</strain>
    </source>
</reference>
<evidence type="ECO:0000256" key="2">
    <source>
        <dbReference type="ARBA" id="ARBA00022448"/>
    </source>
</evidence>
<dbReference type="CDD" id="cd06261">
    <property type="entry name" value="TM_PBP2"/>
    <property type="match status" value="1"/>
</dbReference>
<keyword evidence="5 7" id="KW-1133">Transmembrane helix</keyword>
<keyword evidence="6 7" id="KW-0472">Membrane</keyword>
<keyword evidence="4 7" id="KW-0812">Transmembrane</keyword>
<accession>A0A937D0M2</accession>
<dbReference type="SUPFAM" id="SSF161098">
    <property type="entry name" value="MetI-like"/>
    <property type="match status" value="1"/>
</dbReference>
<feature type="transmembrane region" description="Helical" evidence="7">
    <location>
        <begin position="91"/>
        <end position="114"/>
    </location>
</feature>
<keyword evidence="11" id="KW-1185">Reference proteome</keyword>
<feature type="transmembrane region" description="Helical" evidence="7">
    <location>
        <begin position="29"/>
        <end position="54"/>
    </location>
</feature>
<feature type="transmembrane region" description="Helical" evidence="7">
    <location>
        <begin position="126"/>
        <end position="146"/>
    </location>
</feature>
<evidence type="ECO:0000256" key="5">
    <source>
        <dbReference type="ARBA" id="ARBA00022989"/>
    </source>
</evidence>
<evidence type="ECO:0000256" key="7">
    <source>
        <dbReference type="RuleBase" id="RU363032"/>
    </source>
</evidence>
<dbReference type="InterPro" id="IPR000515">
    <property type="entry name" value="MetI-like"/>
</dbReference>
<feature type="region of interest" description="Disordered" evidence="8">
    <location>
        <begin position="1"/>
        <end position="20"/>
    </location>
</feature>
<dbReference type="EMBL" id="JAEQMY010000032">
    <property type="protein sequence ID" value="MBL0406036.1"/>
    <property type="molecule type" value="Genomic_DNA"/>
</dbReference>
<feature type="transmembrane region" description="Helical" evidence="7">
    <location>
        <begin position="174"/>
        <end position="199"/>
    </location>
</feature>
<organism evidence="10 11">
    <name type="scientific">Microvirga aerilata</name>
    <dbReference type="NCBI Taxonomy" id="670292"/>
    <lineage>
        <taxon>Bacteria</taxon>
        <taxon>Pseudomonadati</taxon>
        <taxon>Pseudomonadota</taxon>
        <taxon>Alphaproteobacteria</taxon>
        <taxon>Hyphomicrobiales</taxon>
        <taxon>Methylobacteriaceae</taxon>
        <taxon>Microvirga</taxon>
    </lineage>
</organism>
<dbReference type="Gene3D" id="1.10.3720.10">
    <property type="entry name" value="MetI-like"/>
    <property type="match status" value="1"/>
</dbReference>
<dbReference type="PROSITE" id="PS50928">
    <property type="entry name" value="ABC_TM1"/>
    <property type="match status" value="1"/>
</dbReference>
<dbReference type="InterPro" id="IPR035906">
    <property type="entry name" value="MetI-like_sf"/>
</dbReference>
<evidence type="ECO:0000256" key="3">
    <source>
        <dbReference type="ARBA" id="ARBA00022475"/>
    </source>
</evidence>